<dbReference type="EMBL" id="NMUH01014792">
    <property type="protein sequence ID" value="MQM23033.1"/>
    <property type="molecule type" value="Genomic_DNA"/>
</dbReference>
<proteinExistence type="predicted"/>
<dbReference type="AlphaFoldDB" id="A0A843XV67"/>
<evidence type="ECO:0000313" key="1">
    <source>
        <dbReference type="EMBL" id="MQM23033.1"/>
    </source>
</evidence>
<gene>
    <name evidence="1" type="ORF">Taro_056094</name>
</gene>
<dbReference type="Proteomes" id="UP000652761">
    <property type="component" value="Unassembled WGS sequence"/>
</dbReference>
<feature type="non-terminal residue" evidence="1">
    <location>
        <position position="1"/>
    </location>
</feature>
<sequence>GVKRLAMQEVCGCGQGRLARGWCTAGCVAVCRRSCCAVAVRCCADLGCCAIWKWRGVHMKRMQELRWRPVVRWPMALAAGVGEGGPLCRARCDAGLGSCAEVKAGRSCAEGREAYKRTPESSSQFLGFDFGFPRLLGSMFCFLPSVEIGVVRHLEAGPFESQEAPKKAFLRVREQSPQQVGIGDAFLDVPATSLSW</sequence>
<evidence type="ECO:0000313" key="2">
    <source>
        <dbReference type="Proteomes" id="UP000652761"/>
    </source>
</evidence>
<protein>
    <submittedName>
        <fullName evidence="1">Uncharacterized protein</fullName>
    </submittedName>
</protein>
<reference evidence="1" key="1">
    <citation type="submission" date="2017-07" db="EMBL/GenBank/DDBJ databases">
        <title>Taro Niue Genome Assembly and Annotation.</title>
        <authorList>
            <person name="Atibalentja N."/>
            <person name="Keating K."/>
            <person name="Fields C.J."/>
        </authorList>
    </citation>
    <scope>NUCLEOTIDE SEQUENCE</scope>
    <source>
        <strain evidence="1">Niue_2</strain>
        <tissue evidence="1">Leaf</tissue>
    </source>
</reference>
<keyword evidence="2" id="KW-1185">Reference proteome</keyword>
<name>A0A843XV67_COLES</name>
<accession>A0A843XV67</accession>
<comment type="caution">
    <text evidence="1">The sequence shown here is derived from an EMBL/GenBank/DDBJ whole genome shotgun (WGS) entry which is preliminary data.</text>
</comment>
<organism evidence="1 2">
    <name type="scientific">Colocasia esculenta</name>
    <name type="common">Wild taro</name>
    <name type="synonym">Arum esculentum</name>
    <dbReference type="NCBI Taxonomy" id="4460"/>
    <lineage>
        <taxon>Eukaryota</taxon>
        <taxon>Viridiplantae</taxon>
        <taxon>Streptophyta</taxon>
        <taxon>Embryophyta</taxon>
        <taxon>Tracheophyta</taxon>
        <taxon>Spermatophyta</taxon>
        <taxon>Magnoliopsida</taxon>
        <taxon>Liliopsida</taxon>
        <taxon>Araceae</taxon>
        <taxon>Aroideae</taxon>
        <taxon>Colocasieae</taxon>
        <taxon>Colocasia</taxon>
    </lineage>
</organism>